<protein>
    <submittedName>
        <fullName evidence="1">Uncharacterized protein, DUF1810 family</fullName>
    </submittedName>
</protein>
<dbReference type="Proteomes" id="UP000184485">
    <property type="component" value="Unassembled WGS sequence"/>
</dbReference>
<dbReference type="SUPFAM" id="SSF140736">
    <property type="entry name" value="Rv1873-like"/>
    <property type="match status" value="1"/>
</dbReference>
<dbReference type="PIRSF" id="PIRSF008546">
    <property type="entry name" value="UCP008546"/>
    <property type="match status" value="1"/>
</dbReference>
<evidence type="ECO:0000313" key="2">
    <source>
        <dbReference type="Proteomes" id="UP000184485"/>
    </source>
</evidence>
<dbReference type="RefSeq" id="WP_073053123.1">
    <property type="nucleotide sequence ID" value="NZ_FQUP01000002.1"/>
</dbReference>
<accession>A0A1M5CQN1</accession>
<organism evidence="1 2">
    <name type="scientific">Kaistia soli DSM 19436</name>
    <dbReference type="NCBI Taxonomy" id="1122133"/>
    <lineage>
        <taxon>Bacteria</taxon>
        <taxon>Pseudomonadati</taxon>
        <taxon>Pseudomonadota</taxon>
        <taxon>Alphaproteobacteria</taxon>
        <taxon>Hyphomicrobiales</taxon>
        <taxon>Kaistiaceae</taxon>
        <taxon>Kaistia</taxon>
    </lineage>
</organism>
<evidence type="ECO:0000313" key="1">
    <source>
        <dbReference type="EMBL" id="SHF57003.1"/>
    </source>
</evidence>
<dbReference type="InterPro" id="IPR014937">
    <property type="entry name" value="DUF1810"/>
</dbReference>
<gene>
    <name evidence="1" type="ORF">SAMN02745157_2431</name>
</gene>
<proteinExistence type="predicted"/>
<dbReference type="OrthoDB" id="9801870at2"/>
<dbReference type="AlphaFoldDB" id="A0A1M5CQN1"/>
<dbReference type="InterPro" id="IPR036287">
    <property type="entry name" value="Rv1873-like_sf"/>
</dbReference>
<dbReference type="Gene3D" id="1.25.40.380">
    <property type="entry name" value="Protein of unknown function DUF1810"/>
    <property type="match status" value="1"/>
</dbReference>
<dbReference type="EMBL" id="FQUP01000002">
    <property type="protein sequence ID" value="SHF57003.1"/>
    <property type="molecule type" value="Genomic_DNA"/>
</dbReference>
<name>A0A1M5CQN1_9HYPH</name>
<sequence>MSNADDPFDLQRFVTAQQPIWPDVVAELSAGRKRSHWMWFVFPQLKALGRSQTALFYGIDSLAEARAYLAHPQLGARLRSATDLVLAANAPSLNALFGAPDDMKFRSSMSLFALADGNPESCFHAALKRWCDGVMDPLTVSMLG</sequence>
<dbReference type="Pfam" id="PF08837">
    <property type="entry name" value="DUF1810"/>
    <property type="match status" value="1"/>
</dbReference>
<reference evidence="1 2" key="1">
    <citation type="submission" date="2016-11" db="EMBL/GenBank/DDBJ databases">
        <authorList>
            <person name="Jaros S."/>
            <person name="Januszkiewicz K."/>
            <person name="Wedrychowicz H."/>
        </authorList>
    </citation>
    <scope>NUCLEOTIDE SEQUENCE [LARGE SCALE GENOMIC DNA]</scope>
    <source>
        <strain evidence="1 2">DSM 19436</strain>
    </source>
</reference>
<keyword evidence="2" id="KW-1185">Reference proteome</keyword>
<dbReference type="STRING" id="1122133.SAMN02745157_2431"/>